<protein>
    <submittedName>
        <fullName evidence="1">Uncharacterized protein</fullName>
    </submittedName>
</protein>
<organism evidence="1 2">
    <name type="scientific">Stephania yunnanensis</name>
    <dbReference type="NCBI Taxonomy" id="152371"/>
    <lineage>
        <taxon>Eukaryota</taxon>
        <taxon>Viridiplantae</taxon>
        <taxon>Streptophyta</taxon>
        <taxon>Embryophyta</taxon>
        <taxon>Tracheophyta</taxon>
        <taxon>Spermatophyta</taxon>
        <taxon>Magnoliopsida</taxon>
        <taxon>Ranunculales</taxon>
        <taxon>Menispermaceae</taxon>
        <taxon>Menispermoideae</taxon>
        <taxon>Cissampelideae</taxon>
        <taxon>Stephania</taxon>
    </lineage>
</organism>
<dbReference type="AlphaFoldDB" id="A0AAP0Q1Y1"/>
<dbReference type="EMBL" id="JBBNAF010000003">
    <property type="protein sequence ID" value="KAK9160646.1"/>
    <property type="molecule type" value="Genomic_DNA"/>
</dbReference>
<dbReference type="Proteomes" id="UP001420932">
    <property type="component" value="Unassembled WGS sequence"/>
</dbReference>
<sequence>MIREVLNNFFVSFEKKKDFKARVGSPSKTNNAIEFFISFYQMKDGYVCDVHKRV</sequence>
<proteinExistence type="predicted"/>
<comment type="caution">
    <text evidence="1">The sequence shown here is derived from an EMBL/GenBank/DDBJ whole genome shotgun (WGS) entry which is preliminary data.</text>
</comment>
<gene>
    <name evidence="1" type="ORF">Syun_006987</name>
</gene>
<keyword evidence="2" id="KW-1185">Reference proteome</keyword>
<accession>A0AAP0Q1Y1</accession>
<name>A0AAP0Q1Y1_9MAGN</name>
<evidence type="ECO:0000313" key="1">
    <source>
        <dbReference type="EMBL" id="KAK9160646.1"/>
    </source>
</evidence>
<evidence type="ECO:0000313" key="2">
    <source>
        <dbReference type="Proteomes" id="UP001420932"/>
    </source>
</evidence>
<reference evidence="1 2" key="1">
    <citation type="submission" date="2024-01" db="EMBL/GenBank/DDBJ databases">
        <title>Genome assemblies of Stephania.</title>
        <authorList>
            <person name="Yang L."/>
        </authorList>
    </citation>
    <scope>NUCLEOTIDE SEQUENCE [LARGE SCALE GENOMIC DNA]</scope>
    <source>
        <strain evidence="1">YNDBR</strain>
        <tissue evidence="1">Leaf</tissue>
    </source>
</reference>